<keyword evidence="3" id="KW-1185">Reference proteome</keyword>
<dbReference type="SUPFAM" id="SSF54593">
    <property type="entry name" value="Glyoxalase/Bleomycin resistance protein/Dihydroxybiphenyl dioxygenase"/>
    <property type="match status" value="2"/>
</dbReference>
<proteinExistence type="predicted"/>
<dbReference type="PROSITE" id="PS51819">
    <property type="entry name" value="VOC"/>
    <property type="match status" value="2"/>
</dbReference>
<dbReference type="InterPro" id="IPR037523">
    <property type="entry name" value="VOC_core"/>
</dbReference>
<feature type="domain" description="VOC" evidence="1">
    <location>
        <begin position="138"/>
        <end position="250"/>
    </location>
</feature>
<dbReference type="InterPro" id="IPR052164">
    <property type="entry name" value="Anthracycline_SecMetBiosynth"/>
</dbReference>
<protein>
    <submittedName>
        <fullName evidence="2">VOC family protein</fullName>
    </submittedName>
</protein>
<sequence length="255" mass="26290">MKITEPTVGAPCWVQLGSAAPAVAEQFYGELFGWRAETDPDPAAGGYTTMFVDTAPVAGLAPLPEPGQPATWAVSFATAGVDATAVLVMAAGGHLLMEPTEVLGLGRFAVARDPSGAVFSLWQARTFQGTGLLNEPGSLGWVELATRDPAGAAAFYARVFGWSVNAGAGYTQWGIDGQDFGGMLDMGDSVPPEAPPSWMPYFAVADVDLTAERAVVLGGGVQVPPVRMGGVRRLAVLRDAQGAVFGVYAEGEGAA</sequence>
<dbReference type="PANTHER" id="PTHR33993">
    <property type="entry name" value="GLYOXALASE-RELATED"/>
    <property type="match status" value="1"/>
</dbReference>
<dbReference type="RefSeq" id="WP_344460691.1">
    <property type="nucleotide sequence ID" value="NZ_BAAANT010000003.1"/>
</dbReference>
<dbReference type="Proteomes" id="UP001422759">
    <property type="component" value="Unassembled WGS sequence"/>
</dbReference>
<organism evidence="2 3">
    <name type="scientific">Kitasatospora kazusensis</name>
    <dbReference type="NCBI Taxonomy" id="407974"/>
    <lineage>
        <taxon>Bacteria</taxon>
        <taxon>Bacillati</taxon>
        <taxon>Actinomycetota</taxon>
        <taxon>Actinomycetes</taxon>
        <taxon>Kitasatosporales</taxon>
        <taxon>Streptomycetaceae</taxon>
        <taxon>Kitasatospora</taxon>
    </lineage>
</organism>
<dbReference type="Gene3D" id="3.10.180.10">
    <property type="entry name" value="2,3-Dihydroxybiphenyl 1,2-Dioxygenase, domain 1"/>
    <property type="match status" value="2"/>
</dbReference>
<name>A0ABP5KI44_9ACTN</name>
<feature type="domain" description="VOC" evidence="1">
    <location>
        <begin position="10"/>
        <end position="124"/>
    </location>
</feature>
<dbReference type="PANTHER" id="PTHR33993:SF14">
    <property type="entry name" value="GB|AAF24581.1"/>
    <property type="match status" value="1"/>
</dbReference>
<accession>A0ABP5KI44</accession>
<evidence type="ECO:0000313" key="3">
    <source>
        <dbReference type="Proteomes" id="UP001422759"/>
    </source>
</evidence>
<dbReference type="InterPro" id="IPR029068">
    <property type="entry name" value="Glyas_Bleomycin-R_OHBP_Dase"/>
</dbReference>
<evidence type="ECO:0000313" key="2">
    <source>
        <dbReference type="EMBL" id="GAA2132629.1"/>
    </source>
</evidence>
<comment type="caution">
    <text evidence="2">The sequence shown here is derived from an EMBL/GenBank/DDBJ whole genome shotgun (WGS) entry which is preliminary data.</text>
</comment>
<dbReference type="Pfam" id="PF00903">
    <property type="entry name" value="Glyoxalase"/>
    <property type="match status" value="2"/>
</dbReference>
<dbReference type="EMBL" id="BAAANT010000003">
    <property type="protein sequence ID" value="GAA2132629.1"/>
    <property type="molecule type" value="Genomic_DNA"/>
</dbReference>
<dbReference type="InterPro" id="IPR004360">
    <property type="entry name" value="Glyas_Fos-R_dOase_dom"/>
</dbReference>
<evidence type="ECO:0000259" key="1">
    <source>
        <dbReference type="PROSITE" id="PS51819"/>
    </source>
</evidence>
<reference evidence="3" key="1">
    <citation type="journal article" date="2019" name="Int. J. Syst. Evol. Microbiol.">
        <title>The Global Catalogue of Microorganisms (GCM) 10K type strain sequencing project: providing services to taxonomists for standard genome sequencing and annotation.</title>
        <authorList>
            <consortium name="The Broad Institute Genomics Platform"/>
            <consortium name="The Broad Institute Genome Sequencing Center for Infectious Disease"/>
            <person name="Wu L."/>
            <person name="Ma J."/>
        </authorList>
    </citation>
    <scope>NUCLEOTIDE SEQUENCE [LARGE SCALE GENOMIC DNA]</scope>
    <source>
        <strain evidence="3">JCM 14560</strain>
    </source>
</reference>
<dbReference type="CDD" id="cd07247">
    <property type="entry name" value="SgaA_N_like"/>
    <property type="match status" value="2"/>
</dbReference>
<gene>
    <name evidence="2" type="ORF">GCM10009760_07790</name>
</gene>